<feature type="transmembrane region" description="Helical" evidence="1">
    <location>
        <begin position="210"/>
        <end position="229"/>
    </location>
</feature>
<keyword evidence="1" id="KW-0812">Transmembrane</keyword>
<dbReference type="Proteomes" id="UP000324585">
    <property type="component" value="Unassembled WGS sequence"/>
</dbReference>
<organism evidence="2 3">
    <name type="scientific">Porphyridium purpureum</name>
    <name type="common">Red alga</name>
    <name type="synonym">Porphyridium cruentum</name>
    <dbReference type="NCBI Taxonomy" id="35688"/>
    <lineage>
        <taxon>Eukaryota</taxon>
        <taxon>Rhodophyta</taxon>
        <taxon>Bangiophyceae</taxon>
        <taxon>Porphyridiales</taxon>
        <taxon>Porphyridiaceae</taxon>
        <taxon>Porphyridium</taxon>
    </lineage>
</organism>
<dbReference type="EMBL" id="VRMN01000005">
    <property type="protein sequence ID" value="KAA8494061.1"/>
    <property type="molecule type" value="Genomic_DNA"/>
</dbReference>
<keyword evidence="1" id="KW-0472">Membrane</keyword>
<feature type="transmembrane region" description="Helical" evidence="1">
    <location>
        <begin position="116"/>
        <end position="139"/>
    </location>
</feature>
<dbReference type="OrthoDB" id="201750at2759"/>
<feature type="transmembrane region" description="Helical" evidence="1">
    <location>
        <begin position="167"/>
        <end position="185"/>
    </location>
</feature>
<dbReference type="PANTHER" id="PTHR36367">
    <property type="entry name" value="TRANSMEMBRANE PROTEIN"/>
    <property type="match status" value="1"/>
</dbReference>
<keyword evidence="1" id="KW-1133">Transmembrane helix</keyword>
<dbReference type="OMA" id="KSKHTVW"/>
<evidence type="ECO:0008006" key="4">
    <source>
        <dbReference type="Google" id="ProtNLM"/>
    </source>
</evidence>
<reference evidence="3" key="1">
    <citation type="journal article" date="2019" name="Nat. Commun.">
        <title>Expansion of phycobilisome linker gene families in mesophilic red algae.</title>
        <authorList>
            <person name="Lee J."/>
            <person name="Kim D."/>
            <person name="Bhattacharya D."/>
            <person name="Yoon H.S."/>
        </authorList>
    </citation>
    <scope>NUCLEOTIDE SEQUENCE [LARGE SCALE GENOMIC DNA]</scope>
    <source>
        <strain evidence="3">CCMP 1328</strain>
    </source>
</reference>
<sequence length="273" mass="30660">MRTVLAMSQGMDGGDDNPRSSKNLGLVKAALWGFEAVYVTVMFLSDKSPGNDIFHTTPETWKLALDLSINFWLIMPILTPQLCPVVNPTIEAIFNIIVSWGLLNFCFLSDERGQKVSLIPFVIGSAFLTNVFNIVYLAIRDPNPTPVSVRKGDIEDTKALRVAESRTYPLVLGIVGALSVAWFFVGRPSELGDVSERVKSFVNLVQTDRLTFSFLLDAVVFWAFQGALVKDDMSRRRWKDTRAGWVARTVPYFGLVYYLMVRPSLYDEDRSSV</sequence>
<name>A0A5J4YRF4_PORPP</name>
<dbReference type="PANTHER" id="PTHR36367:SF2">
    <property type="entry name" value="TRANSMEMBRANE PROTEIN"/>
    <property type="match status" value="1"/>
</dbReference>
<protein>
    <recommendedName>
        <fullName evidence="4">Transmembrane protein</fullName>
    </recommendedName>
</protein>
<evidence type="ECO:0000313" key="3">
    <source>
        <dbReference type="Proteomes" id="UP000324585"/>
    </source>
</evidence>
<evidence type="ECO:0000313" key="2">
    <source>
        <dbReference type="EMBL" id="KAA8494061.1"/>
    </source>
</evidence>
<accession>A0A5J4YRF4</accession>
<keyword evidence="3" id="KW-1185">Reference proteome</keyword>
<proteinExistence type="predicted"/>
<evidence type="ECO:0000256" key="1">
    <source>
        <dbReference type="SAM" id="Phobius"/>
    </source>
</evidence>
<comment type="caution">
    <text evidence="2">The sequence shown here is derived from an EMBL/GenBank/DDBJ whole genome shotgun (WGS) entry which is preliminary data.</text>
</comment>
<gene>
    <name evidence="2" type="ORF">FVE85_4036</name>
</gene>
<dbReference type="AlphaFoldDB" id="A0A5J4YRF4"/>